<name>A0A1H8DX39_9RHOB</name>
<keyword evidence="8" id="KW-1185">Reference proteome</keyword>
<dbReference type="Pfam" id="PF00149">
    <property type="entry name" value="Metallophos"/>
    <property type="match status" value="1"/>
</dbReference>
<dbReference type="SUPFAM" id="SSF56300">
    <property type="entry name" value="Metallo-dependent phosphatases"/>
    <property type="match status" value="1"/>
</dbReference>
<accession>A0A1H8DX39</accession>
<proteinExistence type="inferred from homology"/>
<comment type="similarity">
    <text evidence="4">Belongs to the cyclic nucleotide phosphodiesterase class-III family.</text>
</comment>
<dbReference type="PANTHER" id="PTHR42988">
    <property type="entry name" value="PHOSPHOHYDROLASE"/>
    <property type="match status" value="1"/>
</dbReference>
<dbReference type="GO" id="GO:0016787">
    <property type="term" value="F:hydrolase activity"/>
    <property type="evidence" value="ECO:0007669"/>
    <property type="project" value="UniProtKB-KW"/>
</dbReference>
<dbReference type="STRING" id="34002.SAMN04489859_100173"/>
<evidence type="ECO:0000256" key="1">
    <source>
        <dbReference type="ARBA" id="ARBA00022723"/>
    </source>
</evidence>
<dbReference type="InterPro" id="IPR029052">
    <property type="entry name" value="Metallo-depent_PP-like"/>
</dbReference>
<evidence type="ECO:0000259" key="6">
    <source>
        <dbReference type="Pfam" id="PF00149"/>
    </source>
</evidence>
<dbReference type="PANTHER" id="PTHR42988:SF2">
    <property type="entry name" value="CYCLIC NUCLEOTIDE PHOSPHODIESTERASE CBUA0032-RELATED"/>
    <property type="match status" value="1"/>
</dbReference>
<evidence type="ECO:0000256" key="4">
    <source>
        <dbReference type="ARBA" id="ARBA00025742"/>
    </source>
</evidence>
<dbReference type="EMBL" id="FODE01000001">
    <property type="protein sequence ID" value="SEN11773.1"/>
    <property type="molecule type" value="Genomic_DNA"/>
</dbReference>
<evidence type="ECO:0000256" key="3">
    <source>
        <dbReference type="ARBA" id="ARBA00023004"/>
    </source>
</evidence>
<feature type="domain" description="Calcineurin-like phosphoesterase" evidence="6">
    <location>
        <begin position="3"/>
        <end position="186"/>
    </location>
</feature>
<dbReference type="InterPro" id="IPR004843">
    <property type="entry name" value="Calcineurin-like_PHP"/>
</dbReference>
<dbReference type="AlphaFoldDB" id="A0A1H8DX39"/>
<evidence type="ECO:0000256" key="2">
    <source>
        <dbReference type="ARBA" id="ARBA00022801"/>
    </source>
</evidence>
<evidence type="ECO:0000313" key="8">
    <source>
        <dbReference type="Proteomes" id="UP000199054"/>
    </source>
</evidence>
<keyword evidence="1" id="KW-0479">Metal-binding</keyword>
<dbReference type="RefSeq" id="WP_090610067.1">
    <property type="nucleotide sequence ID" value="NZ_CP067124.1"/>
</dbReference>
<sequence>MTRILHLSDLHFGFHRRALTDDLLHRVNDVRADLVVVTGDVTHRAKPAQYARAAQFLKGIETDWIAMPGNHDVPLFNPLLRLLRPWARFRQTISDQLAPSWRSGNVQVLALNSADPFAIQRGVLRRGQVAAAMARINPDLTNIVALHHPLQHRPGVDKNLARRAALTLEMLESVGAQIVLSGHLHVWSAGALLDPVAGGRVLQIQAGTALCARPGDMRNEFCVLDIRGPELTIERHVAPMDHPGFLPPEYLHFSRVSGRWHPGGHDPDQETEPLPTEPGATDTALSTAKTG</sequence>
<dbReference type="Proteomes" id="UP000199054">
    <property type="component" value="Unassembled WGS sequence"/>
</dbReference>
<evidence type="ECO:0000313" key="7">
    <source>
        <dbReference type="EMBL" id="SEN11773.1"/>
    </source>
</evidence>
<dbReference type="OrthoDB" id="651281at2"/>
<keyword evidence="2" id="KW-0378">Hydrolase</keyword>
<reference evidence="7 8" key="1">
    <citation type="submission" date="2016-10" db="EMBL/GenBank/DDBJ databases">
        <authorList>
            <person name="de Groot N.N."/>
        </authorList>
    </citation>
    <scope>NUCLEOTIDE SEQUENCE [LARGE SCALE GENOMIC DNA]</scope>
    <source>
        <strain evidence="7 8">DSM 8512</strain>
    </source>
</reference>
<feature type="region of interest" description="Disordered" evidence="5">
    <location>
        <begin position="257"/>
        <end position="291"/>
    </location>
</feature>
<dbReference type="Gene3D" id="3.60.21.10">
    <property type="match status" value="1"/>
</dbReference>
<gene>
    <name evidence="7" type="ORF">SAMN04489859_100173</name>
</gene>
<evidence type="ECO:0000256" key="5">
    <source>
        <dbReference type="SAM" id="MobiDB-lite"/>
    </source>
</evidence>
<dbReference type="InterPro" id="IPR050884">
    <property type="entry name" value="CNP_phosphodiesterase-III"/>
</dbReference>
<dbReference type="GO" id="GO:0046872">
    <property type="term" value="F:metal ion binding"/>
    <property type="evidence" value="ECO:0007669"/>
    <property type="project" value="UniProtKB-KW"/>
</dbReference>
<organism evidence="7 8">
    <name type="scientific">Paracoccus alcaliphilus</name>
    <dbReference type="NCBI Taxonomy" id="34002"/>
    <lineage>
        <taxon>Bacteria</taxon>
        <taxon>Pseudomonadati</taxon>
        <taxon>Pseudomonadota</taxon>
        <taxon>Alphaproteobacteria</taxon>
        <taxon>Rhodobacterales</taxon>
        <taxon>Paracoccaceae</taxon>
        <taxon>Paracoccus</taxon>
    </lineage>
</organism>
<protein>
    <submittedName>
        <fullName evidence="7">3',5'-cyclic AMP phosphodiesterase CpdA</fullName>
    </submittedName>
</protein>
<keyword evidence="3" id="KW-0408">Iron</keyword>